<dbReference type="Gene3D" id="3.30.360.10">
    <property type="entry name" value="Dihydrodipicolinate Reductase, domain 2"/>
    <property type="match status" value="1"/>
</dbReference>
<dbReference type="Pfam" id="PF22725">
    <property type="entry name" value="GFO_IDH_MocA_C3"/>
    <property type="match status" value="1"/>
</dbReference>
<reference evidence="5 6" key="1">
    <citation type="submission" date="2019-04" db="EMBL/GenBank/DDBJ databases">
        <title>Cohnella sp. nov., isolated from soil.</title>
        <authorList>
            <person name="Kim W."/>
        </authorList>
    </citation>
    <scope>NUCLEOTIDE SEQUENCE [LARGE SCALE GENOMIC DNA]</scope>
    <source>
        <strain evidence="5 6">CAU 1483</strain>
    </source>
</reference>
<dbReference type="InterPro" id="IPR036291">
    <property type="entry name" value="NAD(P)-bd_dom_sf"/>
</dbReference>
<dbReference type="AlphaFoldDB" id="A0A4U0F8R7"/>
<dbReference type="OrthoDB" id="9815825at2"/>
<dbReference type="InterPro" id="IPR050984">
    <property type="entry name" value="Gfo/Idh/MocA_domain"/>
</dbReference>
<feature type="domain" description="GFO/IDH/MocA-like oxidoreductase" evidence="4">
    <location>
        <begin position="133"/>
        <end position="251"/>
    </location>
</feature>
<feature type="domain" description="Gfo/Idh/MocA-like oxidoreductase N-terminal" evidence="3">
    <location>
        <begin position="4"/>
        <end position="121"/>
    </location>
</feature>
<protein>
    <submittedName>
        <fullName evidence="5">Gfo/Idh/MocA family oxidoreductase</fullName>
    </submittedName>
</protein>
<comment type="similarity">
    <text evidence="1">Belongs to the Gfo/Idh/MocA family.</text>
</comment>
<evidence type="ECO:0000259" key="3">
    <source>
        <dbReference type="Pfam" id="PF01408"/>
    </source>
</evidence>
<proteinExistence type="inferred from homology"/>
<name>A0A4U0F8R7_9BACL</name>
<keyword evidence="2" id="KW-0560">Oxidoreductase</keyword>
<dbReference type="EMBL" id="SUPK01000007">
    <property type="protein sequence ID" value="TJY40950.1"/>
    <property type="molecule type" value="Genomic_DNA"/>
</dbReference>
<dbReference type="InterPro" id="IPR055170">
    <property type="entry name" value="GFO_IDH_MocA-like_dom"/>
</dbReference>
<dbReference type="PANTHER" id="PTHR22604">
    <property type="entry name" value="OXIDOREDUCTASES"/>
    <property type="match status" value="1"/>
</dbReference>
<dbReference type="GO" id="GO:0000166">
    <property type="term" value="F:nucleotide binding"/>
    <property type="evidence" value="ECO:0007669"/>
    <property type="project" value="InterPro"/>
</dbReference>
<organism evidence="5 6">
    <name type="scientific">Cohnella pontilimi</name>
    <dbReference type="NCBI Taxonomy" id="2564100"/>
    <lineage>
        <taxon>Bacteria</taxon>
        <taxon>Bacillati</taxon>
        <taxon>Bacillota</taxon>
        <taxon>Bacilli</taxon>
        <taxon>Bacillales</taxon>
        <taxon>Paenibacillaceae</taxon>
        <taxon>Cohnella</taxon>
    </lineage>
</organism>
<evidence type="ECO:0000313" key="6">
    <source>
        <dbReference type="Proteomes" id="UP000309673"/>
    </source>
</evidence>
<sequence>MERLRWGMIGAANIGDRDVIPALLASETADLTGIASRDIGKARRRAEQYGIPRAYGSYEELLADPDIEAVYIPLPNHLHKPWTLAAARAGKHVLCEKPIALNAEEAQEMAEACRAAGVHLAEAFMYRHHPRIARVKEIIASGEIGELRGIHSVFSFNGAAQKENIRYVVEWGGGGLYDVGCYPLSAARFIFGAEPEAVTVQAMFSPDHGGVDMMASGLVEFRGGLSLTFDCGMWTYYRNSLEIVGTDGRIVLDHAFLPPADGDGITVYTGNTTRKEGPYGVNAYVRQADQFARTVRGLEPAAFPAEDAVAGMKLLEACLASARRRERIVLSVK</sequence>
<dbReference type="RefSeq" id="WP_136778579.1">
    <property type="nucleotide sequence ID" value="NZ_SUPK01000007.1"/>
</dbReference>
<evidence type="ECO:0000256" key="1">
    <source>
        <dbReference type="ARBA" id="ARBA00010928"/>
    </source>
</evidence>
<dbReference type="Proteomes" id="UP000309673">
    <property type="component" value="Unassembled WGS sequence"/>
</dbReference>
<dbReference type="Pfam" id="PF01408">
    <property type="entry name" value="GFO_IDH_MocA"/>
    <property type="match status" value="1"/>
</dbReference>
<comment type="caution">
    <text evidence="5">The sequence shown here is derived from an EMBL/GenBank/DDBJ whole genome shotgun (WGS) entry which is preliminary data.</text>
</comment>
<keyword evidence="6" id="KW-1185">Reference proteome</keyword>
<evidence type="ECO:0000256" key="2">
    <source>
        <dbReference type="ARBA" id="ARBA00023002"/>
    </source>
</evidence>
<dbReference type="PANTHER" id="PTHR22604:SF105">
    <property type="entry name" value="TRANS-1,2-DIHYDROBENZENE-1,2-DIOL DEHYDROGENASE"/>
    <property type="match status" value="1"/>
</dbReference>
<accession>A0A4U0F8R7</accession>
<gene>
    <name evidence="5" type="ORF">E5161_14640</name>
</gene>
<dbReference type="SUPFAM" id="SSF51735">
    <property type="entry name" value="NAD(P)-binding Rossmann-fold domains"/>
    <property type="match status" value="1"/>
</dbReference>
<evidence type="ECO:0000313" key="5">
    <source>
        <dbReference type="EMBL" id="TJY40950.1"/>
    </source>
</evidence>
<dbReference type="Gene3D" id="3.40.50.720">
    <property type="entry name" value="NAD(P)-binding Rossmann-like Domain"/>
    <property type="match status" value="1"/>
</dbReference>
<dbReference type="SUPFAM" id="SSF55347">
    <property type="entry name" value="Glyceraldehyde-3-phosphate dehydrogenase-like, C-terminal domain"/>
    <property type="match status" value="1"/>
</dbReference>
<dbReference type="GO" id="GO:0016491">
    <property type="term" value="F:oxidoreductase activity"/>
    <property type="evidence" value="ECO:0007669"/>
    <property type="project" value="UniProtKB-KW"/>
</dbReference>
<evidence type="ECO:0000259" key="4">
    <source>
        <dbReference type="Pfam" id="PF22725"/>
    </source>
</evidence>
<dbReference type="InterPro" id="IPR000683">
    <property type="entry name" value="Gfo/Idh/MocA-like_OxRdtase_N"/>
</dbReference>